<dbReference type="GO" id="GO:0000209">
    <property type="term" value="P:protein polyubiquitination"/>
    <property type="evidence" value="ECO:0007669"/>
    <property type="project" value="InterPro"/>
</dbReference>
<comment type="pathway">
    <text evidence="2">Protein modification; protein ubiquitination.</text>
</comment>
<dbReference type="SMART" id="SM00119">
    <property type="entry name" value="HECTc"/>
    <property type="match status" value="1"/>
</dbReference>
<dbReference type="InterPro" id="IPR000048">
    <property type="entry name" value="IQ_motif_EF-hand-BS"/>
</dbReference>
<feature type="domain" description="HECT" evidence="7">
    <location>
        <begin position="636"/>
        <end position="1012"/>
    </location>
</feature>
<dbReference type="PROSITE" id="PS50096">
    <property type="entry name" value="IQ"/>
    <property type="match status" value="1"/>
</dbReference>
<dbReference type="CDD" id="cd00078">
    <property type="entry name" value="HECTc"/>
    <property type="match status" value="1"/>
</dbReference>
<reference evidence="8 9" key="2">
    <citation type="submission" date="2018-10" db="EMBL/GenBank/DDBJ databases">
        <authorList>
            <consortium name="Pathogen Informatics"/>
        </authorList>
    </citation>
    <scope>NUCLEOTIDE SEQUENCE [LARGE SCALE GENOMIC DNA]</scope>
</reference>
<comment type="catalytic activity">
    <reaction evidence="1">
        <text>S-ubiquitinyl-[E2 ubiquitin-conjugating enzyme]-L-cysteine + [acceptor protein]-L-lysine = [E2 ubiquitin-conjugating enzyme]-L-cysteine + N(6)-ubiquitinyl-[acceptor protein]-L-lysine.</text>
        <dbReference type="EC" id="2.3.2.26"/>
    </reaction>
</comment>
<dbReference type="GO" id="GO:0061630">
    <property type="term" value="F:ubiquitin protein ligase activity"/>
    <property type="evidence" value="ECO:0007669"/>
    <property type="project" value="UniProtKB-EC"/>
</dbReference>
<dbReference type="PANTHER" id="PTHR45700:SF2">
    <property type="entry name" value="UBIQUITIN-PROTEIN LIGASE E3C"/>
    <property type="match status" value="1"/>
</dbReference>
<dbReference type="WBParaSite" id="EVEC_0000126801-mRNA-1">
    <property type="protein sequence ID" value="EVEC_0000126801-mRNA-1"/>
    <property type="gene ID" value="EVEC_0000126801"/>
</dbReference>
<dbReference type="CDD" id="cd23767">
    <property type="entry name" value="IQCD"/>
    <property type="match status" value="1"/>
</dbReference>
<evidence type="ECO:0000256" key="4">
    <source>
        <dbReference type="ARBA" id="ARBA00022679"/>
    </source>
</evidence>
<dbReference type="EC" id="2.3.2.26" evidence="3"/>
<dbReference type="InterPro" id="IPR000569">
    <property type="entry name" value="HECT_dom"/>
</dbReference>
<dbReference type="Proteomes" id="UP000274131">
    <property type="component" value="Unassembled WGS sequence"/>
</dbReference>
<keyword evidence="9" id="KW-1185">Reference proteome</keyword>
<dbReference type="PANTHER" id="PTHR45700">
    <property type="entry name" value="UBIQUITIN-PROTEIN LIGASE E3C"/>
    <property type="match status" value="1"/>
</dbReference>
<evidence type="ECO:0000313" key="9">
    <source>
        <dbReference type="Proteomes" id="UP000274131"/>
    </source>
</evidence>
<dbReference type="GO" id="GO:0006511">
    <property type="term" value="P:ubiquitin-dependent protein catabolic process"/>
    <property type="evidence" value="ECO:0007669"/>
    <property type="project" value="TreeGrafter"/>
</dbReference>
<organism evidence="10">
    <name type="scientific">Enterobius vermicularis</name>
    <name type="common">Human pinworm</name>
    <dbReference type="NCBI Taxonomy" id="51028"/>
    <lineage>
        <taxon>Eukaryota</taxon>
        <taxon>Metazoa</taxon>
        <taxon>Ecdysozoa</taxon>
        <taxon>Nematoda</taxon>
        <taxon>Chromadorea</taxon>
        <taxon>Rhabditida</taxon>
        <taxon>Spirurina</taxon>
        <taxon>Oxyuridomorpha</taxon>
        <taxon>Oxyuroidea</taxon>
        <taxon>Oxyuridae</taxon>
        <taxon>Enterobius</taxon>
    </lineage>
</organism>
<name>A0A0N4UV21_ENTVE</name>
<feature type="active site" description="Glycyl thioester intermediate" evidence="6">
    <location>
        <position position="980"/>
    </location>
</feature>
<dbReference type="Pfam" id="PF00612">
    <property type="entry name" value="IQ"/>
    <property type="match status" value="1"/>
</dbReference>
<evidence type="ECO:0000256" key="6">
    <source>
        <dbReference type="PROSITE-ProRule" id="PRU00104"/>
    </source>
</evidence>
<evidence type="ECO:0000256" key="3">
    <source>
        <dbReference type="ARBA" id="ARBA00012485"/>
    </source>
</evidence>
<dbReference type="SUPFAM" id="SSF56204">
    <property type="entry name" value="Hect, E3 ligase catalytic domain"/>
    <property type="match status" value="1"/>
</dbReference>
<evidence type="ECO:0000256" key="1">
    <source>
        <dbReference type="ARBA" id="ARBA00000885"/>
    </source>
</evidence>
<dbReference type="Pfam" id="PF00632">
    <property type="entry name" value="HECT"/>
    <property type="match status" value="1"/>
</dbReference>
<dbReference type="Gene3D" id="3.30.2160.10">
    <property type="entry name" value="Hect, E3 ligase catalytic domain"/>
    <property type="match status" value="1"/>
</dbReference>
<evidence type="ECO:0000256" key="2">
    <source>
        <dbReference type="ARBA" id="ARBA00004906"/>
    </source>
</evidence>
<dbReference type="EMBL" id="UXUI01007155">
    <property type="protein sequence ID" value="VDD85833.1"/>
    <property type="molecule type" value="Genomic_DNA"/>
</dbReference>
<gene>
    <name evidence="8" type="ORF">EVEC_LOCUS976</name>
</gene>
<dbReference type="Gene3D" id="3.90.1750.10">
    <property type="entry name" value="Hect, E3 ligase catalytic domains"/>
    <property type="match status" value="1"/>
</dbReference>
<sequence>MAQKDDFMKRIASERAERHLLSKKTAAAVKIQAAFRSYNVRKQLFTRLRADFDAVGKVENVELLDAQIGKLCFFFNRQRDVKRTISLCSDALPLFRQANGALRSLRCHELLIRALYALHEINRDLPYTPLLRFIEVSLTETDCISKGFCTIYYEAILSLFINNFGLPEPLEVKECLLPRADSVLHFLLLPVKITQSYNARGDLDFSLVINSFLPEEDYDTLATSQINLLAYTLSVVASSGKVESLEKTNQKLLLFAFAYFTRRISYSENESSSLKDMEVDSDPDDEEFVRVKNVPQPTTHCVGTYDFFMHRISTALSSRELRTSFVESAMNSDESCSRLALIVDFLRKHDSVSCAMFLNALLVHRNFVARLWNNITSLKSKSLFSSSQTLLSILEKGKCISESDEALLIPMLSLFVNLFANVMTTTDDDDFMHGSPQGSLFPLTVEESTRMAKQFRNLTLGLIDMAFPITSSRMSATRVQPSLKNLKWADVFKQVTAVTKMFYERDCRLHFMEPNYWSTHEKQVVRVVISSSFWPGGQRRRRVRGGPFDFVRLMLKEENGVEEDEPPSAVELRNISILLAIPFVLPFIQRVEMFTEVIMRNKAQTGHDSFSRESYHVTVHRDSIYEDAFAALSPAKAPDLRNALRVQMINWSGLNEAGIDGGGIFREFMSELLRTVVDPAHGFFAITHDQMLYPNPLAMSLYCDFHDHFYFIGRIIAKLIYEGLLADLRFADFFILQWLDPCVNGTLDLEYVRSYDPLVHANLKYLKYCSPQEVEALELDFSVLVDDLGVTKKITLKENGDEIKVTAENRSEYIALYVNYFLSKRIKPMLAAFLDGLRSVIDVEWLRIFSPAEISMLIGGVDSEVDFEELRRFTTVHNIQCKRRRKGTANTKGLYILADDDKLYIESFWMVLSTFSSAEKREFLKFVTGCPRPPLMGFKASHFESLTLNECTFIFKALNPPMGIQLLHQEVDRLPTAGTCMNLLKLPVYPQFETLREKLRVAINAGAGFELS</sequence>
<keyword evidence="4" id="KW-0808">Transferase</keyword>
<evidence type="ECO:0000313" key="10">
    <source>
        <dbReference type="WBParaSite" id="EVEC_0000126801-mRNA-1"/>
    </source>
</evidence>
<proteinExistence type="predicted"/>
<dbReference type="AlphaFoldDB" id="A0A0N4UV21"/>
<dbReference type="Gene3D" id="3.30.2410.10">
    <property type="entry name" value="Hect, E3 ligase catalytic domain"/>
    <property type="match status" value="1"/>
</dbReference>
<keyword evidence="5 6" id="KW-0833">Ubl conjugation pathway</keyword>
<dbReference type="OrthoDB" id="8068875at2759"/>
<dbReference type="STRING" id="51028.A0A0N4UV21"/>
<evidence type="ECO:0000259" key="7">
    <source>
        <dbReference type="PROSITE" id="PS50237"/>
    </source>
</evidence>
<dbReference type="InterPro" id="IPR044611">
    <property type="entry name" value="E3A/B/C-like"/>
</dbReference>
<protein>
    <recommendedName>
        <fullName evidence="3">HECT-type E3 ubiquitin transferase</fullName>
        <ecNumber evidence="3">2.3.2.26</ecNumber>
    </recommendedName>
</protein>
<evidence type="ECO:0000313" key="8">
    <source>
        <dbReference type="EMBL" id="VDD85833.1"/>
    </source>
</evidence>
<evidence type="ECO:0000256" key="5">
    <source>
        <dbReference type="ARBA" id="ARBA00022786"/>
    </source>
</evidence>
<accession>A0A0N4UV21</accession>
<dbReference type="InterPro" id="IPR035983">
    <property type="entry name" value="Hect_E3_ubiquitin_ligase"/>
</dbReference>
<dbReference type="PROSITE" id="PS50237">
    <property type="entry name" value="HECT"/>
    <property type="match status" value="1"/>
</dbReference>
<reference evidence="10" key="1">
    <citation type="submission" date="2017-02" db="UniProtKB">
        <authorList>
            <consortium name="WormBaseParasite"/>
        </authorList>
    </citation>
    <scope>IDENTIFICATION</scope>
</reference>